<dbReference type="Gene3D" id="4.10.830.30">
    <property type="entry name" value="Ribosomal protein L31"/>
    <property type="match status" value="1"/>
</dbReference>
<dbReference type="EMBL" id="MGAQ01000010">
    <property type="protein sequence ID" value="OGK50852.1"/>
    <property type="molecule type" value="Genomic_DNA"/>
</dbReference>
<dbReference type="GO" id="GO:0006412">
    <property type="term" value="P:translation"/>
    <property type="evidence" value="ECO:0007669"/>
    <property type="project" value="InterPro"/>
</dbReference>
<dbReference type="InterPro" id="IPR034704">
    <property type="entry name" value="Ribosomal_bL28/bL31-like_sf"/>
</dbReference>
<keyword evidence="2 3" id="KW-0687">Ribonucleoprotein</keyword>
<dbReference type="AlphaFoldDB" id="A0A1F7J5H2"/>
<evidence type="ECO:0000256" key="3">
    <source>
        <dbReference type="RuleBase" id="RU000564"/>
    </source>
</evidence>
<evidence type="ECO:0000313" key="6">
    <source>
        <dbReference type="Proteomes" id="UP000178558"/>
    </source>
</evidence>
<dbReference type="NCBIfam" id="TIGR00105">
    <property type="entry name" value="L31"/>
    <property type="match status" value="1"/>
</dbReference>
<evidence type="ECO:0000256" key="2">
    <source>
        <dbReference type="ARBA" id="ARBA00023274"/>
    </source>
</evidence>
<comment type="similarity">
    <text evidence="3">Belongs to the bacterial ribosomal protein bL31 family.</text>
</comment>
<proteinExistence type="inferred from homology"/>
<keyword evidence="1 3" id="KW-0689">Ribosomal protein</keyword>
<name>A0A1F7J5H2_9BACT</name>
<evidence type="ECO:0000256" key="4">
    <source>
        <dbReference type="SAM" id="MobiDB-lite"/>
    </source>
</evidence>
<dbReference type="GO" id="GO:0005840">
    <property type="term" value="C:ribosome"/>
    <property type="evidence" value="ECO:0007669"/>
    <property type="project" value="UniProtKB-KW"/>
</dbReference>
<dbReference type="SUPFAM" id="SSF143800">
    <property type="entry name" value="L28p-like"/>
    <property type="match status" value="1"/>
</dbReference>
<organism evidence="5 6">
    <name type="scientific">Candidatus Roizmanbacteria bacterium RIFCSPLOWO2_01_FULL_40_42</name>
    <dbReference type="NCBI Taxonomy" id="1802066"/>
    <lineage>
        <taxon>Bacteria</taxon>
        <taxon>Candidatus Roizmaniibacteriota</taxon>
    </lineage>
</organism>
<comment type="caution">
    <text evidence="5">The sequence shown here is derived from an EMBL/GenBank/DDBJ whole genome shotgun (WGS) entry which is preliminary data.</text>
</comment>
<dbReference type="InterPro" id="IPR042105">
    <property type="entry name" value="Ribosomal_bL31_sf"/>
</dbReference>
<dbReference type="NCBIfam" id="NF000612">
    <property type="entry name" value="PRK00019.1"/>
    <property type="match status" value="1"/>
</dbReference>
<dbReference type="PRINTS" id="PR01249">
    <property type="entry name" value="RIBOSOMALL31"/>
</dbReference>
<evidence type="ECO:0000313" key="5">
    <source>
        <dbReference type="EMBL" id="OGK50852.1"/>
    </source>
</evidence>
<protein>
    <recommendedName>
        <fullName evidence="3">50S ribosomal protein L31</fullName>
    </recommendedName>
</protein>
<dbReference type="GO" id="GO:0003735">
    <property type="term" value="F:structural constituent of ribosome"/>
    <property type="evidence" value="ECO:0007669"/>
    <property type="project" value="InterPro"/>
</dbReference>
<dbReference type="PROSITE" id="PS01143">
    <property type="entry name" value="RIBOSOMAL_L31"/>
    <property type="match status" value="1"/>
</dbReference>
<dbReference type="PANTHER" id="PTHR33280">
    <property type="entry name" value="50S RIBOSOMAL PROTEIN L31, CHLOROPLASTIC"/>
    <property type="match status" value="1"/>
</dbReference>
<dbReference type="InterPro" id="IPR002150">
    <property type="entry name" value="Ribosomal_bL31"/>
</dbReference>
<accession>A0A1F7J5H2</accession>
<sequence>MDMKQDIHPTYFDDAQVVCACGNMFTTRSTKKTITVDVCSRCHPYFTGEHRFIDVKGRVENFQSRQKIAAQMKEKLASKKSGKLGKEGERQTKSLKELLGEA</sequence>
<dbReference type="PANTHER" id="PTHR33280:SF1">
    <property type="entry name" value="LARGE RIBOSOMAL SUBUNIT PROTEIN BL31C"/>
    <property type="match status" value="1"/>
</dbReference>
<feature type="region of interest" description="Disordered" evidence="4">
    <location>
        <begin position="73"/>
        <end position="102"/>
    </location>
</feature>
<dbReference type="Proteomes" id="UP000178558">
    <property type="component" value="Unassembled WGS sequence"/>
</dbReference>
<gene>
    <name evidence="5" type="ORF">A3B50_01065</name>
</gene>
<feature type="compositionally biased region" description="Basic and acidic residues" evidence="4">
    <location>
        <begin position="84"/>
        <end position="102"/>
    </location>
</feature>
<dbReference type="GO" id="GO:1990904">
    <property type="term" value="C:ribonucleoprotein complex"/>
    <property type="evidence" value="ECO:0007669"/>
    <property type="project" value="UniProtKB-KW"/>
</dbReference>
<dbReference type="Pfam" id="PF01197">
    <property type="entry name" value="Ribosomal_L31"/>
    <property type="match status" value="1"/>
</dbReference>
<reference evidence="5 6" key="1">
    <citation type="journal article" date="2016" name="Nat. Commun.">
        <title>Thousands of microbial genomes shed light on interconnected biogeochemical processes in an aquifer system.</title>
        <authorList>
            <person name="Anantharaman K."/>
            <person name="Brown C.T."/>
            <person name="Hug L.A."/>
            <person name="Sharon I."/>
            <person name="Castelle C.J."/>
            <person name="Probst A.J."/>
            <person name="Thomas B.C."/>
            <person name="Singh A."/>
            <person name="Wilkins M.J."/>
            <person name="Karaoz U."/>
            <person name="Brodie E.L."/>
            <person name="Williams K.H."/>
            <person name="Hubbard S.S."/>
            <person name="Banfield J.F."/>
        </authorList>
    </citation>
    <scope>NUCLEOTIDE SEQUENCE [LARGE SCALE GENOMIC DNA]</scope>
</reference>
<evidence type="ECO:0000256" key="1">
    <source>
        <dbReference type="ARBA" id="ARBA00022980"/>
    </source>
</evidence>